<dbReference type="Proteomes" id="UP000886998">
    <property type="component" value="Unassembled WGS sequence"/>
</dbReference>
<comment type="caution">
    <text evidence="2">The sequence shown here is derived from an EMBL/GenBank/DDBJ whole genome shotgun (WGS) entry which is preliminary data.</text>
</comment>
<evidence type="ECO:0000256" key="1">
    <source>
        <dbReference type="SAM" id="MobiDB-lite"/>
    </source>
</evidence>
<sequence length="129" mass="14295">MFMESPMLLDSILPMNFSPKGRRLSKWNEFPTSFGRLLEGDSDAGTPGRRCQVILPNDIECAIPAIPKLPSVENRIDMKYPGGRGRGERTIERSNTNESDSPIHLQVKHPSHGHKGKAAAANLSYLPSR</sequence>
<dbReference type="AlphaFoldDB" id="A0A8X6WVL9"/>
<dbReference type="EMBL" id="BMAV01002488">
    <property type="protein sequence ID" value="GFY41412.1"/>
    <property type="molecule type" value="Genomic_DNA"/>
</dbReference>
<protein>
    <submittedName>
        <fullName evidence="2">Uncharacterized protein</fullName>
    </submittedName>
</protein>
<gene>
    <name evidence="2" type="ORF">TNIN_334781</name>
</gene>
<organism evidence="2 3">
    <name type="scientific">Trichonephila inaurata madagascariensis</name>
    <dbReference type="NCBI Taxonomy" id="2747483"/>
    <lineage>
        <taxon>Eukaryota</taxon>
        <taxon>Metazoa</taxon>
        <taxon>Ecdysozoa</taxon>
        <taxon>Arthropoda</taxon>
        <taxon>Chelicerata</taxon>
        <taxon>Arachnida</taxon>
        <taxon>Araneae</taxon>
        <taxon>Araneomorphae</taxon>
        <taxon>Entelegynae</taxon>
        <taxon>Araneoidea</taxon>
        <taxon>Nephilidae</taxon>
        <taxon>Trichonephila</taxon>
        <taxon>Trichonephila inaurata</taxon>
    </lineage>
</organism>
<evidence type="ECO:0000313" key="2">
    <source>
        <dbReference type="EMBL" id="GFY41412.1"/>
    </source>
</evidence>
<reference evidence="2" key="1">
    <citation type="submission" date="2020-08" db="EMBL/GenBank/DDBJ databases">
        <title>Multicomponent nature underlies the extraordinary mechanical properties of spider dragline silk.</title>
        <authorList>
            <person name="Kono N."/>
            <person name="Nakamura H."/>
            <person name="Mori M."/>
            <person name="Yoshida Y."/>
            <person name="Ohtoshi R."/>
            <person name="Malay A.D."/>
            <person name="Moran D.A.P."/>
            <person name="Tomita M."/>
            <person name="Numata K."/>
            <person name="Arakawa K."/>
        </authorList>
    </citation>
    <scope>NUCLEOTIDE SEQUENCE</scope>
</reference>
<name>A0A8X6WVL9_9ARAC</name>
<keyword evidence="3" id="KW-1185">Reference proteome</keyword>
<feature type="region of interest" description="Disordered" evidence="1">
    <location>
        <begin position="77"/>
        <end position="129"/>
    </location>
</feature>
<proteinExistence type="predicted"/>
<dbReference type="OrthoDB" id="10612837at2759"/>
<evidence type="ECO:0000313" key="3">
    <source>
        <dbReference type="Proteomes" id="UP000886998"/>
    </source>
</evidence>
<feature type="compositionally biased region" description="Basic residues" evidence="1">
    <location>
        <begin position="106"/>
        <end position="117"/>
    </location>
</feature>
<accession>A0A8X6WVL9</accession>